<dbReference type="InterPro" id="IPR009056">
    <property type="entry name" value="Cyt_c-like_dom"/>
</dbReference>
<dbReference type="NCBIfam" id="TIGR02866">
    <property type="entry name" value="CoxB"/>
    <property type="match status" value="1"/>
</dbReference>
<protein>
    <recommendedName>
        <fullName evidence="18">Cytochrome c oxidase subunit 2</fullName>
        <ecNumber evidence="18">7.1.1.9</ecNumber>
    </recommendedName>
</protein>
<keyword evidence="6 17" id="KW-0812">Transmembrane</keyword>
<keyword evidence="5 17" id="KW-0679">Respiratory chain</keyword>
<evidence type="ECO:0000256" key="13">
    <source>
        <dbReference type="ARBA" id="ARBA00023136"/>
    </source>
</evidence>
<keyword evidence="12 18" id="KW-0186">Copper</keyword>
<evidence type="ECO:0000256" key="11">
    <source>
        <dbReference type="ARBA" id="ARBA00023004"/>
    </source>
</evidence>
<dbReference type="InterPro" id="IPR036909">
    <property type="entry name" value="Cyt_c-like_dom_sf"/>
</dbReference>
<evidence type="ECO:0000313" key="22">
    <source>
        <dbReference type="EMBL" id="ABC26969.1"/>
    </source>
</evidence>
<comment type="function">
    <text evidence="14 18">Subunits I and II form the functional core of the enzyme complex. Electrons originating in cytochrome c are transferred via heme a and Cu(A) to the binuclear center formed by heme a3 and Cu(B).</text>
</comment>
<dbReference type="eggNOG" id="COG2010">
    <property type="taxonomic scope" value="Bacteria"/>
</dbReference>
<comment type="similarity">
    <text evidence="2 17">Belongs to the cytochrome c oxidase subunit 2 family.</text>
</comment>
<comment type="subcellular location">
    <subcellularLocation>
        <location evidence="17">Cell membrane</location>
        <topology evidence="17">Multi-pass membrane protein</topology>
    </subcellularLocation>
    <subcellularLocation>
        <location evidence="1">Membrane</location>
        <topology evidence="1">Multi-pass membrane protein</topology>
    </subcellularLocation>
</comment>
<keyword evidence="11 16" id="KW-0408">Iron</keyword>
<dbReference type="Proteomes" id="UP000000238">
    <property type="component" value="Chromosome"/>
</dbReference>
<dbReference type="GO" id="GO:0016491">
    <property type="term" value="F:oxidoreductase activity"/>
    <property type="evidence" value="ECO:0007669"/>
    <property type="project" value="UniProtKB-KW"/>
</dbReference>
<dbReference type="RefSeq" id="WP_011394046.1">
    <property type="nucleotide sequence ID" value="NC_007645.1"/>
</dbReference>
<keyword evidence="3 17" id="KW-0813">Transport</keyword>
<dbReference type="InterPro" id="IPR011759">
    <property type="entry name" value="Cyt_c_oxidase_su2_TM_dom"/>
</dbReference>
<dbReference type="SUPFAM" id="SSF49503">
    <property type="entry name" value="Cupredoxins"/>
    <property type="match status" value="1"/>
</dbReference>
<dbReference type="STRING" id="349521.HCH_00047"/>
<evidence type="ECO:0000256" key="10">
    <source>
        <dbReference type="ARBA" id="ARBA00022989"/>
    </source>
</evidence>
<dbReference type="PROSITE" id="PS50999">
    <property type="entry name" value="COX2_TM"/>
    <property type="match status" value="1"/>
</dbReference>
<dbReference type="InterPro" id="IPR002429">
    <property type="entry name" value="CcO_II-like_C"/>
</dbReference>
<dbReference type="Gene3D" id="2.60.40.420">
    <property type="entry name" value="Cupredoxins - blue copper proteins"/>
    <property type="match status" value="1"/>
</dbReference>
<dbReference type="Gene3D" id="1.10.287.90">
    <property type="match status" value="1"/>
</dbReference>
<evidence type="ECO:0000259" key="19">
    <source>
        <dbReference type="PROSITE" id="PS50857"/>
    </source>
</evidence>
<feature type="domain" description="Cytochrome oxidase subunit II transmembrane region profile" evidence="20">
    <location>
        <begin position="21"/>
        <end position="116"/>
    </location>
</feature>
<dbReference type="HOGENOM" id="CLU_036876_2_2_6"/>
<keyword evidence="8" id="KW-1278">Translocase</keyword>
<dbReference type="SUPFAM" id="SSF46626">
    <property type="entry name" value="Cytochrome c"/>
    <property type="match status" value="1"/>
</dbReference>
<keyword evidence="7 16" id="KW-0479">Metal-binding</keyword>
<evidence type="ECO:0000256" key="8">
    <source>
        <dbReference type="ARBA" id="ARBA00022967"/>
    </source>
</evidence>
<dbReference type="Gene3D" id="1.10.760.10">
    <property type="entry name" value="Cytochrome c-like domain"/>
    <property type="match status" value="1"/>
</dbReference>
<dbReference type="Pfam" id="PF13442">
    <property type="entry name" value="Cytochrome_CBB3"/>
    <property type="match status" value="1"/>
</dbReference>
<dbReference type="PRINTS" id="PR01166">
    <property type="entry name" value="CYCOXIDASEII"/>
</dbReference>
<evidence type="ECO:0000256" key="15">
    <source>
        <dbReference type="ARBA" id="ARBA00047816"/>
    </source>
</evidence>
<dbReference type="InterPro" id="IPR014222">
    <property type="entry name" value="Cyt_c_oxidase_su2"/>
</dbReference>
<evidence type="ECO:0000256" key="14">
    <source>
        <dbReference type="ARBA" id="ARBA00024688"/>
    </source>
</evidence>
<evidence type="ECO:0000256" key="5">
    <source>
        <dbReference type="ARBA" id="ARBA00022660"/>
    </source>
</evidence>
<dbReference type="PANTHER" id="PTHR22888:SF9">
    <property type="entry name" value="CYTOCHROME C OXIDASE SUBUNIT 2"/>
    <property type="match status" value="1"/>
</dbReference>
<evidence type="ECO:0000256" key="4">
    <source>
        <dbReference type="ARBA" id="ARBA00022617"/>
    </source>
</evidence>
<dbReference type="OrthoDB" id="9781261at2"/>
<dbReference type="Pfam" id="PF00116">
    <property type="entry name" value="COX2"/>
    <property type="match status" value="1"/>
</dbReference>
<comment type="cofactor">
    <cofactor evidence="18">
        <name>Cu cation</name>
        <dbReference type="ChEBI" id="CHEBI:23378"/>
    </cofactor>
    <text evidence="18">Binds a copper A center.</text>
</comment>
<accession>Q2SQV5</accession>
<reference evidence="22 23" key="1">
    <citation type="journal article" date="2005" name="Nucleic Acids Res.">
        <title>Genomic blueprint of Hahella chejuensis, a marine microbe producing an algicidal agent.</title>
        <authorList>
            <person name="Jeong H."/>
            <person name="Yim J.H."/>
            <person name="Lee C."/>
            <person name="Choi S.-H."/>
            <person name="Park Y.K."/>
            <person name="Yoon S.H."/>
            <person name="Hur C.-G."/>
            <person name="Kang H.-Y."/>
            <person name="Kim D."/>
            <person name="Lee H.H."/>
            <person name="Park K.H."/>
            <person name="Park S.-H."/>
            <person name="Park H.-S."/>
            <person name="Lee H.K."/>
            <person name="Oh T.K."/>
            <person name="Kim J.F."/>
        </authorList>
    </citation>
    <scope>NUCLEOTIDE SEQUENCE [LARGE SCALE GENOMIC DNA]</scope>
    <source>
        <strain evidence="22 23">KCTC 2396</strain>
    </source>
</reference>
<dbReference type="InterPro" id="IPR001505">
    <property type="entry name" value="Copper_CuA"/>
</dbReference>
<dbReference type="PROSITE" id="PS51007">
    <property type="entry name" value="CYTC"/>
    <property type="match status" value="1"/>
</dbReference>
<name>Q2SQV5_HAHCH</name>
<dbReference type="PROSITE" id="PS00078">
    <property type="entry name" value="COX2"/>
    <property type="match status" value="1"/>
</dbReference>
<organism evidence="22 23">
    <name type="scientific">Hahella chejuensis (strain KCTC 2396)</name>
    <dbReference type="NCBI Taxonomy" id="349521"/>
    <lineage>
        <taxon>Bacteria</taxon>
        <taxon>Pseudomonadati</taxon>
        <taxon>Pseudomonadota</taxon>
        <taxon>Gammaproteobacteria</taxon>
        <taxon>Oceanospirillales</taxon>
        <taxon>Hahellaceae</taxon>
        <taxon>Hahella</taxon>
    </lineage>
</organism>
<evidence type="ECO:0000256" key="7">
    <source>
        <dbReference type="ARBA" id="ARBA00022723"/>
    </source>
</evidence>
<feature type="domain" description="Cytochrome c" evidence="21">
    <location>
        <begin position="274"/>
        <end position="354"/>
    </location>
</feature>
<dbReference type="GO" id="GO:0020037">
    <property type="term" value="F:heme binding"/>
    <property type="evidence" value="ECO:0007669"/>
    <property type="project" value="InterPro"/>
</dbReference>
<dbReference type="Pfam" id="PF02790">
    <property type="entry name" value="COX2_TM"/>
    <property type="match status" value="1"/>
</dbReference>
<keyword evidence="9 17" id="KW-0249">Electron transport</keyword>
<dbReference type="GO" id="GO:0005886">
    <property type="term" value="C:plasma membrane"/>
    <property type="evidence" value="ECO:0007669"/>
    <property type="project" value="UniProtKB-SubCell"/>
</dbReference>
<gene>
    <name evidence="22" type="primary">coxB</name>
    <name evidence="22" type="ordered locus">HCH_00047</name>
</gene>
<dbReference type="EMBL" id="CP000155">
    <property type="protein sequence ID" value="ABC26969.1"/>
    <property type="molecule type" value="Genomic_DNA"/>
</dbReference>
<dbReference type="GO" id="GO:0005507">
    <property type="term" value="F:copper ion binding"/>
    <property type="evidence" value="ECO:0007669"/>
    <property type="project" value="InterPro"/>
</dbReference>
<keyword evidence="4 16" id="KW-0349">Heme</keyword>
<sequence>MMSRRRAIAVASPVPFVSASASAAWELNMTPGVTEVSQSVYSLHMTIFWICVIIGIVVFGVMFWSIFNHRKSKGAKPAQFHESTTVEIIWTVIPFLILIGMAIPATGTLVKMYDASEADMDIKITGYQWKWRYEYLNQDVNFFSNLSTSQDQIYNRDDKGEHYLLEVDEPLVLPINKKIRFLVTSADVIHSWWVPSLAVKRDAIPGYIREAWTVIQEPGIYRGQCAELCGKDHGFMPVVVKAVPEEEYQEWLLAKQELARQEYELKNKEWTMEELVARGEKTYASSCAVCHQANGAGIPPAFPALIGSGVVKGPIEKHTEIVLHGVPGTAMQAFGAQLSEVDIAAIVTYERNAWGNNMGDMITPQQVAELKNK</sequence>
<dbReference type="AlphaFoldDB" id="Q2SQV5"/>
<evidence type="ECO:0000259" key="20">
    <source>
        <dbReference type="PROSITE" id="PS50999"/>
    </source>
</evidence>
<dbReference type="SUPFAM" id="SSF81464">
    <property type="entry name" value="Cytochrome c oxidase subunit II-like, transmembrane region"/>
    <property type="match status" value="1"/>
</dbReference>
<keyword evidence="23" id="KW-1185">Reference proteome</keyword>
<keyword evidence="22" id="KW-0560">Oxidoreductase</keyword>
<evidence type="ECO:0000256" key="2">
    <source>
        <dbReference type="ARBA" id="ARBA00007866"/>
    </source>
</evidence>
<evidence type="ECO:0000256" key="16">
    <source>
        <dbReference type="PROSITE-ProRule" id="PRU00433"/>
    </source>
</evidence>
<dbReference type="InterPro" id="IPR036257">
    <property type="entry name" value="Cyt_c_oxidase_su2_TM_sf"/>
</dbReference>
<dbReference type="GO" id="GO:0042773">
    <property type="term" value="P:ATP synthesis coupled electron transport"/>
    <property type="evidence" value="ECO:0007669"/>
    <property type="project" value="TreeGrafter"/>
</dbReference>
<evidence type="ECO:0000256" key="9">
    <source>
        <dbReference type="ARBA" id="ARBA00022982"/>
    </source>
</evidence>
<dbReference type="EC" id="7.1.1.9" evidence="18"/>
<dbReference type="KEGG" id="hch:HCH_00047"/>
<evidence type="ECO:0000256" key="3">
    <source>
        <dbReference type="ARBA" id="ARBA00022448"/>
    </source>
</evidence>
<dbReference type="GO" id="GO:0004129">
    <property type="term" value="F:cytochrome-c oxidase activity"/>
    <property type="evidence" value="ECO:0007669"/>
    <property type="project" value="UniProtKB-EC"/>
</dbReference>
<evidence type="ECO:0000256" key="17">
    <source>
        <dbReference type="RuleBase" id="RU000456"/>
    </source>
</evidence>
<dbReference type="PANTHER" id="PTHR22888">
    <property type="entry name" value="CYTOCHROME C OXIDASE, SUBUNIT II"/>
    <property type="match status" value="1"/>
</dbReference>
<proteinExistence type="inferred from homology"/>
<evidence type="ECO:0000256" key="6">
    <source>
        <dbReference type="ARBA" id="ARBA00022692"/>
    </source>
</evidence>
<keyword evidence="10" id="KW-1133">Transmembrane helix</keyword>
<dbReference type="PROSITE" id="PS50857">
    <property type="entry name" value="COX2_CUA"/>
    <property type="match status" value="1"/>
</dbReference>
<evidence type="ECO:0000256" key="12">
    <source>
        <dbReference type="ARBA" id="ARBA00023008"/>
    </source>
</evidence>
<feature type="domain" description="Cytochrome oxidase subunit II copper A binding" evidence="19">
    <location>
        <begin position="117"/>
        <end position="254"/>
    </location>
</feature>
<dbReference type="eggNOG" id="COG1622">
    <property type="taxonomic scope" value="Bacteria"/>
</dbReference>
<evidence type="ECO:0000256" key="1">
    <source>
        <dbReference type="ARBA" id="ARBA00004141"/>
    </source>
</evidence>
<keyword evidence="13" id="KW-0472">Membrane</keyword>
<evidence type="ECO:0000313" key="23">
    <source>
        <dbReference type="Proteomes" id="UP000000238"/>
    </source>
</evidence>
<evidence type="ECO:0000259" key="21">
    <source>
        <dbReference type="PROSITE" id="PS51007"/>
    </source>
</evidence>
<evidence type="ECO:0000256" key="18">
    <source>
        <dbReference type="RuleBase" id="RU004024"/>
    </source>
</evidence>
<comment type="catalytic activity">
    <reaction evidence="15 18">
        <text>4 Fe(II)-[cytochrome c] + O2 + 8 H(+)(in) = 4 Fe(III)-[cytochrome c] + 2 H2O + 4 H(+)(out)</text>
        <dbReference type="Rhea" id="RHEA:11436"/>
        <dbReference type="Rhea" id="RHEA-COMP:10350"/>
        <dbReference type="Rhea" id="RHEA-COMP:14399"/>
        <dbReference type="ChEBI" id="CHEBI:15377"/>
        <dbReference type="ChEBI" id="CHEBI:15378"/>
        <dbReference type="ChEBI" id="CHEBI:15379"/>
        <dbReference type="ChEBI" id="CHEBI:29033"/>
        <dbReference type="ChEBI" id="CHEBI:29034"/>
        <dbReference type="EC" id="7.1.1.9"/>
    </reaction>
</comment>
<dbReference type="InterPro" id="IPR045187">
    <property type="entry name" value="CcO_II"/>
</dbReference>
<dbReference type="InterPro" id="IPR008972">
    <property type="entry name" value="Cupredoxin"/>
</dbReference>